<dbReference type="OrthoDB" id="8563966at2"/>
<dbReference type="AlphaFoldDB" id="A0A515DB47"/>
<evidence type="ECO:0000313" key="2">
    <source>
        <dbReference type="EMBL" id="QDL37634.1"/>
    </source>
</evidence>
<proteinExistence type="predicted"/>
<dbReference type="RefSeq" id="WP_142818891.1">
    <property type="nucleotide sequence ID" value="NZ_CP035503.1"/>
</dbReference>
<dbReference type="Proteomes" id="UP000316798">
    <property type="component" value="Chromosome"/>
</dbReference>
<gene>
    <name evidence="2" type="ORF">EUB48_10410</name>
</gene>
<evidence type="ECO:0000256" key="1">
    <source>
        <dbReference type="SAM" id="Phobius"/>
    </source>
</evidence>
<keyword evidence="1" id="KW-0812">Transmembrane</keyword>
<keyword evidence="1" id="KW-0472">Membrane</keyword>
<sequence>MSIRSLLLLIFGLALAAFAVVNWGLIVQPTELSLLVSTVSAPLGLVLLGFMLVMAAIFIAVIATMQTTLLMEGRRHTKELAAQRELANKAEASRFTELKTFIAEELVRLSRERVEGAQQLQTRLDGLQATLVQRVDEQANSLAASLGQLEDHVRGVAARPGGIA</sequence>
<accession>A0A515DB47</accession>
<organism evidence="2 3">
    <name type="scientific">Rhodoferax sediminis</name>
    <dbReference type="NCBI Taxonomy" id="2509614"/>
    <lineage>
        <taxon>Bacteria</taxon>
        <taxon>Pseudomonadati</taxon>
        <taxon>Pseudomonadota</taxon>
        <taxon>Betaproteobacteria</taxon>
        <taxon>Burkholderiales</taxon>
        <taxon>Comamonadaceae</taxon>
        <taxon>Rhodoferax</taxon>
    </lineage>
</organism>
<keyword evidence="1" id="KW-1133">Transmembrane helix</keyword>
<dbReference type="EMBL" id="CP035503">
    <property type="protein sequence ID" value="QDL37634.1"/>
    <property type="molecule type" value="Genomic_DNA"/>
</dbReference>
<dbReference type="KEGG" id="rhf:EUB48_10410"/>
<reference evidence="2 3" key="1">
    <citation type="submission" date="2019-01" db="EMBL/GenBank/DDBJ databases">
        <title>Genomic insights into a novel species Rhodoferax sp.</title>
        <authorList>
            <person name="Jin L."/>
        </authorList>
    </citation>
    <scope>NUCLEOTIDE SEQUENCE [LARGE SCALE GENOMIC DNA]</scope>
    <source>
        <strain evidence="2 3">CHu59-6-5</strain>
    </source>
</reference>
<name>A0A515DB47_9BURK</name>
<evidence type="ECO:0000313" key="3">
    <source>
        <dbReference type="Proteomes" id="UP000316798"/>
    </source>
</evidence>
<protein>
    <submittedName>
        <fullName evidence="2">LapA family protein</fullName>
    </submittedName>
</protein>
<feature type="transmembrane region" description="Helical" evidence="1">
    <location>
        <begin position="43"/>
        <end position="65"/>
    </location>
</feature>
<keyword evidence="3" id="KW-1185">Reference proteome</keyword>